<dbReference type="RefSeq" id="WP_274350742.1">
    <property type="nucleotide sequence ID" value="NZ_JAQZSM010000002.1"/>
</dbReference>
<accession>A0ABT5T4Y7</accession>
<sequence length="54" mass="6120">MTTLLTRIQSRLRQRAAYARTVSEIRAMPLDVAIDLDIYKPDARKIAAKAVYGQ</sequence>
<gene>
    <name evidence="1" type="ORF">PUT78_03610</name>
</gene>
<comment type="caution">
    <text evidence="1">The sequence shown here is derived from an EMBL/GenBank/DDBJ whole genome shotgun (WGS) entry which is preliminary data.</text>
</comment>
<proteinExistence type="predicted"/>
<dbReference type="EMBL" id="JAQZSM010000002">
    <property type="protein sequence ID" value="MDD7970177.1"/>
    <property type="molecule type" value="Genomic_DNA"/>
</dbReference>
<evidence type="ECO:0000313" key="2">
    <source>
        <dbReference type="Proteomes" id="UP001431784"/>
    </source>
</evidence>
<keyword evidence="2" id="KW-1185">Reference proteome</keyword>
<reference evidence="1" key="1">
    <citation type="submission" date="2023-02" db="EMBL/GenBank/DDBJ databases">
        <title>Description of Roseinatronobacter alkalisoli sp. nov., an alkaliphilic bacerium isolated from soda soil.</title>
        <authorList>
            <person name="Wei W."/>
        </authorList>
    </citation>
    <scope>NUCLEOTIDE SEQUENCE</scope>
    <source>
        <strain evidence="1">HJB301</strain>
    </source>
</reference>
<evidence type="ECO:0000313" key="1">
    <source>
        <dbReference type="EMBL" id="MDD7970177.1"/>
    </source>
</evidence>
<protein>
    <recommendedName>
        <fullName evidence="3">DUF1127 domain-containing protein</fullName>
    </recommendedName>
</protein>
<organism evidence="1 2">
    <name type="scientific">Roseinatronobacter alkalisoli</name>
    <dbReference type="NCBI Taxonomy" id="3028235"/>
    <lineage>
        <taxon>Bacteria</taxon>
        <taxon>Pseudomonadati</taxon>
        <taxon>Pseudomonadota</taxon>
        <taxon>Alphaproteobacteria</taxon>
        <taxon>Rhodobacterales</taxon>
        <taxon>Paracoccaceae</taxon>
        <taxon>Roseinatronobacter</taxon>
    </lineage>
</organism>
<dbReference type="Proteomes" id="UP001431784">
    <property type="component" value="Unassembled WGS sequence"/>
</dbReference>
<evidence type="ECO:0008006" key="3">
    <source>
        <dbReference type="Google" id="ProtNLM"/>
    </source>
</evidence>
<name>A0ABT5T4Y7_9RHOB</name>